<name>A0AC34RHT9_9BILA</name>
<sequence>MSDKEDNHVDVEEFHQEDQCRFMDGCLALLSQTERAEDEDYYKVPSLKDLRKEYDETSKSGTSTSPTKSFIPKLPELPKDGYIPNPGPDHPINKPGPLPKEYDDFRMNDRMQLTPDQKEYLEKCSDVNKLFNEINKERFEEMAGDAESAKQYMFHPDNRDKGPYWHEPSNQPDP</sequence>
<proteinExistence type="predicted"/>
<dbReference type="WBParaSite" id="JU765_v2.g7018.t1">
    <property type="protein sequence ID" value="JU765_v2.g7018.t1"/>
    <property type="gene ID" value="JU765_v2.g7018"/>
</dbReference>
<evidence type="ECO:0000313" key="1">
    <source>
        <dbReference type="Proteomes" id="UP000887576"/>
    </source>
</evidence>
<accession>A0AC34RHT9</accession>
<dbReference type="Proteomes" id="UP000887576">
    <property type="component" value="Unplaced"/>
</dbReference>
<protein>
    <submittedName>
        <fullName evidence="2">Uncharacterized protein</fullName>
    </submittedName>
</protein>
<organism evidence="1 2">
    <name type="scientific">Panagrolaimus sp. JU765</name>
    <dbReference type="NCBI Taxonomy" id="591449"/>
    <lineage>
        <taxon>Eukaryota</taxon>
        <taxon>Metazoa</taxon>
        <taxon>Ecdysozoa</taxon>
        <taxon>Nematoda</taxon>
        <taxon>Chromadorea</taxon>
        <taxon>Rhabditida</taxon>
        <taxon>Tylenchina</taxon>
        <taxon>Panagrolaimomorpha</taxon>
        <taxon>Panagrolaimoidea</taxon>
        <taxon>Panagrolaimidae</taxon>
        <taxon>Panagrolaimus</taxon>
    </lineage>
</organism>
<evidence type="ECO:0000313" key="2">
    <source>
        <dbReference type="WBParaSite" id="JU765_v2.g7018.t1"/>
    </source>
</evidence>
<reference evidence="2" key="1">
    <citation type="submission" date="2022-11" db="UniProtKB">
        <authorList>
            <consortium name="WormBaseParasite"/>
        </authorList>
    </citation>
    <scope>IDENTIFICATION</scope>
</reference>